<evidence type="ECO:0000313" key="8">
    <source>
        <dbReference type="EMBL" id="AEE61437.1"/>
    </source>
</evidence>
<dbReference type="SUPFAM" id="SSF56281">
    <property type="entry name" value="Metallo-hydrolase/oxidoreductase"/>
    <property type="match status" value="1"/>
</dbReference>
<sequence length="206" mass="22442">MSSISHCKAFQIKVLFPGFSTIKDDYMEANCTCTLIKGPVNCIVDTMTAWDGARIVEALKASGLRPEEIDYVVCTHGHSDHIGGNYLFSNAIHIVGHSISKGSKYFLTPDLSSGEEYQIAEGIKVVATPGHTLQDVTVLANIGGKVYAVAGDLFEKEQDLDDDTIWKSAGSDDEDLQQKNRERILRIADFIIPGHGPMFAVPAAKK</sequence>
<dbReference type="OrthoDB" id="10250730at2759"/>
<dbReference type="InterPro" id="IPR039344">
    <property type="entry name" value="MBLAC1"/>
</dbReference>
<dbReference type="GO" id="GO:0031123">
    <property type="term" value="P:RNA 3'-end processing"/>
    <property type="evidence" value="ECO:0007669"/>
    <property type="project" value="UniProtKB-ARBA"/>
</dbReference>
<organism evidence="8">
    <name type="scientific">Dendroctonus ponderosae</name>
    <name type="common">Mountain pine beetle</name>
    <dbReference type="NCBI Taxonomy" id="77166"/>
    <lineage>
        <taxon>Eukaryota</taxon>
        <taxon>Metazoa</taxon>
        <taxon>Ecdysozoa</taxon>
        <taxon>Arthropoda</taxon>
        <taxon>Hexapoda</taxon>
        <taxon>Insecta</taxon>
        <taxon>Pterygota</taxon>
        <taxon>Neoptera</taxon>
        <taxon>Endopterygota</taxon>
        <taxon>Coleoptera</taxon>
        <taxon>Polyphaga</taxon>
        <taxon>Cucujiformia</taxon>
        <taxon>Curculionidae</taxon>
        <taxon>Scolytinae</taxon>
        <taxon>Dendroctonus</taxon>
    </lineage>
</organism>
<dbReference type="Pfam" id="PF00753">
    <property type="entry name" value="Lactamase_B"/>
    <property type="match status" value="1"/>
</dbReference>
<evidence type="ECO:0000256" key="3">
    <source>
        <dbReference type="ARBA" id="ARBA00014856"/>
    </source>
</evidence>
<comment type="subunit">
    <text evidence="2">Homodimer.</text>
</comment>
<dbReference type="InterPro" id="IPR036866">
    <property type="entry name" value="RibonucZ/Hydroxyglut_hydro"/>
</dbReference>
<evidence type="ECO:0000256" key="5">
    <source>
        <dbReference type="ARBA" id="ARBA00044690"/>
    </source>
</evidence>
<evidence type="ECO:0000256" key="1">
    <source>
        <dbReference type="ARBA" id="ARBA00004514"/>
    </source>
</evidence>
<accession>J3JTB7</accession>
<dbReference type="GO" id="GO:0005829">
    <property type="term" value="C:cytosol"/>
    <property type="evidence" value="ECO:0007669"/>
    <property type="project" value="UniProtKB-SubCell"/>
</dbReference>
<evidence type="ECO:0000256" key="4">
    <source>
        <dbReference type="ARBA" id="ARBA00032988"/>
    </source>
</evidence>
<dbReference type="InterPro" id="IPR001279">
    <property type="entry name" value="Metallo-B-lactamas"/>
</dbReference>
<comment type="catalytic activity">
    <reaction evidence="5">
        <text>a ribonucleotidyl-ribonucleotide-RNA + H2O = a 3'-end ribonucleotide-RNA + a 5'-end 5'-phospho-ribonucleoside-RNA + H(+)</text>
        <dbReference type="Rhea" id="RHEA:68096"/>
        <dbReference type="Rhea" id="RHEA-COMP:15179"/>
        <dbReference type="Rhea" id="RHEA-COMP:17355"/>
        <dbReference type="Rhea" id="RHEA-COMP:17428"/>
        <dbReference type="ChEBI" id="CHEBI:15377"/>
        <dbReference type="ChEBI" id="CHEBI:15378"/>
        <dbReference type="ChEBI" id="CHEBI:74896"/>
        <dbReference type="ChEBI" id="CHEBI:138282"/>
        <dbReference type="ChEBI" id="CHEBI:173118"/>
    </reaction>
    <physiologicalReaction direction="left-to-right" evidence="5">
        <dbReference type="Rhea" id="RHEA:68097"/>
    </physiologicalReaction>
</comment>
<comment type="function">
    <text evidence="6">Endoribonuclease that catalyzes the hydrolysis of histone-coding pre-mRNA 3'-end. Involved in histone pre-mRNA processing during the S-phase of the cell cycle, which is required for entering/progressing through S-phase. Cleaves histone pre-mRNA at a major and a minor cleavage site after the 5'-ACCCA-3' and the 5'-ACCCACA-3' sequence, respectively, and located downstream of the stem-loop. May require the presence of the HDE element located at the histone pre-RNA 3'-end to avoid non-specific cleavage.</text>
</comment>
<dbReference type="SMART" id="SM00849">
    <property type="entry name" value="Lactamase_B"/>
    <property type="match status" value="1"/>
</dbReference>
<reference evidence="8" key="1">
    <citation type="journal article" date="2012" name="Insect Biochem. Mol. Biol.">
        <title>Transcriptome and full-length cDNA resources for the mountain pine beetle, Dendroctonus ponderosae Hopkins, a major insect pest of pine forests.</title>
        <authorList>
            <person name="Keeling C.I."/>
            <person name="Henderson H."/>
            <person name="Li M."/>
            <person name="Yuen M."/>
            <person name="Clark E.L."/>
            <person name="Fraser J.D."/>
            <person name="Huber D.P."/>
            <person name="Liao N.Y."/>
            <person name="Roderick Docking T."/>
            <person name="Birol I."/>
            <person name="Chan S.K."/>
            <person name="Taylor G.A."/>
            <person name="Palmquist D."/>
            <person name="Jones S.J."/>
            <person name="Bohlmann J."/>
        </authorList>
    </citation>
    <scope>NUCLEOTIDE SEQUENCE</scope>
    <source>
        <tissue evidence="8">Heads</tissue>
    </source>
</reference>
<comment type="subcellular location">
    <subcellularLocation>
        <location evidence="1">Cytoplasm</location>
        <location evidence="1">Cytosol</location>
    </subcellularLocation>
</comment>
<feature type="domain" description="Metallo-beta-lactamase" evidence="7">
    <location>
        <begin position="30"/>
        <end position="195"/>
    </location>
</feature>
<evidence type="ECO:0000256" key="2">
    <source>
        <dbReference type="ARBA" id="ARBA00011738"/>
    </source>
</evidence>
<name>J3JTB7_DENPD</name>
<evidence type="ECO:0000256" key="6">
    <source>
        <dbReference type="ARBA" id="ARBA00045869"/>
    </source>
</evidence>
<dbReference type="AlphaFoldDB" id="J3JTB7"/>
<dbReference type="PANTHER" id="PTHR23200">
    <property type="entry name" value="METALLO-BETA-LACTAMASE DOMAIN-CONTAINING PROTEIN 1"/>
    <property type="match status" value="1"/>
</dbReference>
<dbReference type="CDD" id="cd07711">
    <property type="entry name" value="MBLAC1-like_MBL-fold"/>
    <property type="match status" value="1"/>
</dbReference>
<protein>
    <recommendedName>
        <fullName evidence="3">Metallo-beta-lactamase domain-containing protein 1</fullName>
    </recommendedName>
    <alternativeName>
        <fullName evidence="4">Endoribonuclease MBLAC1</fullName>
    </alternativeName>
</protein>
<proteinExistence type="evidence at transcript level"/>
<dbReference type="EMBL" id="BT126473">
    <property type="protein sequence ID" value="AEE61437.1"/>
    <property type="molecule type" value="mRNA"/>
</dbReference>
<evidence type="ECO:0000259" key="7">
    <source>
        <dbReference type="SMART" id="SM00849"/>
    </source>
</evidence>
<dbReference type="PANTHER" id="PTHR23200:SF48">
    <property type="entry name" value="METALLO-BETA-LACTAMASE DOMAIN-CONTAINING PROTEIN 1"/>
    <property type="match status" value="1"/>
</dbReference>
<dbReference type="Gene3D" id="3.60.15.10">
    <property type="entry name" value="Ribonuclease Z/Hydroxyacylglutathione hydrolase-like"/>
    <property type="match status" value="1"/>
</dbReference>